<evidence type="ECO:0000313" key="2">
    <source>
        <dbReference type="EMBL" id="ORZ10149.1"/>
    </source>
</evidence>
<comment type="caution">
    <text evidence="2">The sequence shown here is derived from an EMBL/GenBank/DDBJ whole genome shotgun (WGS) entry which is preliminary data.</text>
</comment>
<evidence type="ECO:0000313" key="3">
    <source>
        <dbReference type="Proteomes" id="UP000193560"/>
    </source>
</evidence>
<dbReference type="AlphaFoldDB" id="A0A1X2I600"/>
<evidence type="ECO:0000256" key="1">
    <source>
        <dbReference type="SAM" id="Phobius"/>
    </source>
</evidence>
<keyword evidence="1" id="KW-0812">Transmembrane</keyword>
<dbReference type="InterPro" id="IPR019182">
    <property type="entry name" value="Cytochrome_b-c1_su10_fun"/>
</dbReference>
<accession>A0A1X2I600</accession>
<name>A0A1X2I600_9FUNG</name>
<dbReference type="GO" id="GO:0006122">
    <property type="term" value="P:mitochondrial electron transport, ubiquinol to cytochrome c"/>
    <property type="evidence" value="ECO:0007669"/>
    <property type="project" value="InterPro"/>
</dbReference>
<feature type="transmembrane region" description="Helical" evidence="1">
    <location>
        <begin position="20"/>
        <end position="41"/>
    </location>
</feature>
<dbReference type="OrthoDB" id="2391627at2759"/>
<organism evidence="2 3">
    <name type="scientific">Absidia repens</name>
    <dbReference type="NCBI Taxonomy" id="90262"/>
    <lineage>
        <taxon>Eukaryota</taxon>
        <taxon>Fungi</taxon>
        <taxon>Fungi incertae sedis</taxon>
        <taxon>Mucoromycota</taxon>
        <taxon>Mucoromycotina</taxon>
        <taxon>Mucoromycetes</taxon>
        <taxon>Mucorales</taxon>
        <taxon>Cunninghamellaceae</taxon>
        <taxon>Absidia</taxon>
    </lineage>
</organism>
<dbReference type="PANTHER" id="PTHR28254:SF1">
    <property type="entry name" value="CYTOCHROME B-C1 COMPLEX SUBUNIT 10, MITOCHONDRIAL"/>
    <property type="match status" value="1"/>
</dbReference>
<reference evidence="2 3" key="1">
    <citation type="submission" date="2016-07" db="EMBL/GenBank/DDBJ databases">
        <title>Pervasive Adenine N6-methylation of Active Genes in Fungi.</title>
        <authorList>
            <consortium name="DOE Joint Genome Institute"/>
            <person name="Mondo S.J."/>
            <person name="Dannebaum R.O."/>
            <person name="Kuo R.C."/>
            <person name="Labutti K."/>
            <person name="Haridas S."/>
            <person name="Kuo A."/>
            <person name="Salamov A."/>
            <person name="Ahrendt S.R."/>
            <person name="Lipzen A."/>
            <person name="Sullivan W."/>
            <person name="Andreopoulos W.B."/>
            <person name="Clum A."/>
            <person name="Lindquist E."/>
            <person name="Daum C."/>
            <person name="Ramamoorthy G.K."/>
            <person name="Gryganskyi A."/>
            <person name="Culley D."/>
            <person name="Magnuson J.K."/>
            <person name="James T.Y."/>
            <person name="O'Malley M.A."/>
            <person name="Stajich J.E."/>
            <person name="Spatafora J.W."/>
            <person name="Visel A."/>
            <person name="Grigoriev I.V."/>
        </authorList>
    </citation>
    <scope>NUCLEOTIDE SEQUENCE [LARGE SCALE GENOMIC DNA]</scope>
    <source>
        <strain evidence="2 3">NRRL 1336</strain>
    </source>
</reference>
<dbReference type="GO" id="GO:0005739">
    <property type="term" value="C:mitochondrion"/>
    <property type="evidence" value="ECO:0007669"/>
    <property type="project" value="GOC"/>
</dbReference>
<dbReference type="EMBL" id="MCGE01000025">
    <property type="protein sequence ID" value="ORZ10149.1"/>
    <property type="molecule type" value="Genomic_DNA"/>
</dbReference>
<proteinExistence type="predicted"/>
<sequence>MPVRQIVSSPHFSLITPEKLVRVVPTLAVWGAGAGAAVALLGSDVPLVRKDILSNVPFVGSYWAVDGPADEE</sequence>
<gene>
    <name evidence="2" type="ORF">BCR42DRAFT_422847</name>
</gene>
<keyword evidence="1" id="KW-1133">Transmembrane helix</keyword>
<keyword evidence="1" id="KW-0472">Membrane</keyword>
<keyword evidence="3" id="KW-1185">Reference proteome</keyword>
<dbReference type="Proteomes" id="UP000193560">
    <property type="component" value="Unassembled WGS sequence"/>
</dbReference>
<protein>
    <submittedName>
        <fullName evidence="2">Cytochrome b-c1 complex subunit 10</fullName>
    </submittedName>
</protein>
<dbReference type="STRING" id="90262.A0A1X2I600"/>
<dbReference type="Pfam" id="PF09796">
    <property type="entry name" value="QCR10"/>
    <property type="match status" value="1"/>
</dbReference>
<dbReference type="PANTHER" id="PTHR28254">
    <property type="entry name" value="CYTOCHROME B-C1 COMPLEX SUBUNIT 10"/>
    <property type="match status" value="1"/>
</dbReference>